<feature type="transmembrane region" description="Helical" evidence="3">
    <location>
        <begin position="262"/>
        <end position="281"/>
    </location>
</feature>
<sequence length="610" mass="72107">MSITTKISVFFALICLFLTICVFSILKQSENSTKEFENQQIKKSIEIFFEALKAKSSFLQNIAYEHSINDNILKIIVEEKKNKTNKTNFIKDKYTHFFLFDKNKNFIYGNVYDINSDEFVSIPNTIKTFFKTKEIDIYLDKNRVNFITLDYEKILFTIEKVFKNNKFVGYVFVGRSLDSLFLSELSKITHQYLSFLPSHTLIKKKYLKFDSNLIYYDISRVDEYSLFSYLELTDQLDNSNFYIRMKMNRDYFIQINKNNKTIFYIFIITFIILIIAIYFFIDKLFAKRIKNISNVIKNISKSSSLDLKIELDYNDEITYLSKKINEMLYSINLKQHENLKKQRDFLQSVLDTQKNIILITDGKDIHTTNKKFVDIFKSKDEFLTNIALLDNKIQDNLVKIAKKYDSYEKPAKLKIEDELKYFTFDVQKLDMQKYLICMDDVSKYNEKICHLEQKASMDELTQVYNKSTITTMLNCWLEIRSFCLIIFDIDYFKNINDTYGHFVGDCVLKDLASLIRNILPKNDILGRFGGEEFIVLINDNSSNNIISIANRLKKEVENKRFIYDDAFVDLTISLGTTFCIKGESYQDVYKRADEALYEAKNRGRNRVCFK</sequence>
<dbReference type="AlphaFoldDB" id="A0AB36ZZA5"/>
<dbReference type="GO" id="GO:0052621">
    <property type="term" value="F:diguanylate cyclase activity"/>
    <property type="evidence" value="ECO:0007669"/>
    <property type="project" value="UniProtKB-EC"/>
</dbReference>
<evidence type="ECO:0000256" key="1">
    <source>
        <dbReference type="ARBA" id="ARBA00012528"/>
    </source>
</evidence>
<name>A0AB36ZZA5_9BACT</name>
<dbReference type="PROSITE" id="PS50887">
    <property type="entry name" value="GGDEF"/>
    <property type="match status" value="1"/>
</dbReference>
<dbReference type="RefSeq" id="WP_104411754.1">
    <property type="nucleotide sequence ID" value="NZ_PTIW01000003.1"/>
</dbReference>
<dbReference type="PANTHER" id="PTHR45138">
    <property type="entry name" value="REGULATORY COMPONENTS OF SENSORY TRANSDUCTION SYSTEM"/>
    <property type="match status" value="1"/>
</dbReference>
<dbReference type="Pfam" id="PF00990">
    <property type="entry name" value="GGDEF"/>
    <property type="match status" value="1"/>
</dbReference>
<reference evidence="5 6" key="1">
    <citation type="submission" date="2018-02" db="EMBL/GenBank/DDBJ databases">
        <title>Subsurface microbial communities from deep shales in Ohio and West Virginia, USA.</title>
        <authorList>
            <person name="Wrighton K."/>
        </authorList>
    </citation>
    <scope>NUCLEOTIDE SEQUENCE [LARGE SCALE GENOMIC DNA]</scope>
    <source>
        <strain evidence="5 6">MARC-MIP3H16</strain>
    </source>
</reference>
<feature type="domain" description="GGDEF" evidence="4">
    <location>
        <begin position="480"/>
        <end position="610"/>
    </location>
</feature>
<comment type="caution">
    <text evidence="5">The sequence shown here is derived from an EMBL/GenBank/DDBJ whole genome shotgun (WGS) entry which is preliminary data.</text>
</comment>
<dbReference type="PANTHER" id="PTHR45138:SF9">
    <property type="entry name" value="DIGUANYLATE CYCLASE DGCM-RELATED"/>
    <property type="match status" value="1"/>
</dbReference>
<keyword evidence="3" id="KW-0472">Membrane</keyword>
<dbReference type="InterPro" id="IPR000160">
    <property type="entry name" value="GGDEF_dom"/>
</dbReference>
<comment type="catalytic activity">
    <reaction evidence="2">
        <text>2 GTP = 3',3'-c-di-GMP + 2 diphosphate</text>
        <dbReference type="Rhea" id="RHEA:24898"/>
        <dbReference type="ChEBI" id="CHEBI:33019"/>
        <dbReference type="ChEBI" id="CHEBI:37565"/>
        <dbReference type="ChEBI" id="CHEBI:58805"/>
        <dbReference type="EC" id="2.7.7.65"/>
    </reaction>
</comment>
<dbReference type="InterPro" id="IPR043128">
    <property type="entry name" value="Rev_trsase/Diguanyl_cyclase"/>
</dbReference>
<evidence type="ECO:0000256" key="3">
    <source>
        <dbReference type="SAM" id="Phobius"/>
    </source>
</evidence>
<evidence type="ECO:0000313" key="5">
    <source>
        <dbReference type="EMBL" id="PPK62427.1"/>
    </source>
</evidence>
<organism evidence="5 6">
    <name type="scientific">Malaciobacter marinus</name>
    <dbReference type="NCBI Taxonomy" id="505249"/>
    <lineage>
        <taxon>Bacteria</taxon>
        <taxon>Pseudomonadati</taxon>
        <taxon>Campylobacterota</taxon>
        <taxon>Epsilonproteobacteria</taxon>
        <taxon>Campylobacterales</taxon>
        <taxon>Arcobacteraceae</taxon>
        <taxon>Malaciobacter</taxon>
    </lineage>
</organism>
<dbReference type="InterPro" id="IPR029787">
    <property type="entry name" value="Nucleotide_cyclase"/>
</dbReference>
<dbReference type="SUPFAM" id="SSF55073">
    <property type="entry name" value="Nucleotide cyclase"/>
    <property type="match status" value="1"/>
</dbReference>
<evidence type="ECO:0000313" key="6">
    <source>
        <dbReference type="Proteomes" id="UP000239861"/>
    </source>
</evidence>
<dbReference type="Gene3D" id="6.10.340.10">
    <property type="match status" value="1"/>
</dbReference>
<dbReference type="EC" id="2.7.7.65" evidence="1"/>
<dbReference type="NCBIfam" id="TIGR00254">
    <property type="entry name" value="GGDEF"/>
    <property type="match status" value="1"/>
</dbReference>
<keyword evidence="3" id="KW-1133">Transmembrane helix</keyword>
<dbReference type="CDD" id="cd01949">
    <property type="entry name" value="GGDEF"/>
    <property type="match status" value="1"/>
</dbReference>
<keyword evidence="3" id="KW-0812">Transmembrane</keyword>
<dbReference type="InterPro" id="IPR050469">
    <property type="entry name" value="Diguanylate_Cyclase"/>
</dbReference>
<dbReference type="SMART" id="SM00267">
    <property type="entry name" value="GGDEF"/>
    <property type="match status" value="1"/>
</dbReference>
<evidence type="ECO:0000259" key="4">
    <source>
        <dbReference type="PROSITE" id="PS50887"/>
    </source>
</evidence>
<protein>
    <recommendedName>
        <fullName evidence="1">diguanylate cyclase</fullName>
        <ecNumber evidence="1">2.7.7.65</ecNumber>
    </recommendedName>
</protein>
<proteinExistence type="predicted"/>
<dbReference type="Proteomes" id="UP000239861">
    <property type="component" value="Unassembled WGS sequence"/>
</dbReference>
<accession>A0AB36ZZA5</accession>
<feature type="transmembrane region" description="Helical" evidence="3">
    <location>
        <begin position="7"/>
        <end position="26"/>
    </location>
</feature>
<dbReference type="Gene3D" id="3.30.70.270">
    <property type="match status" value="1"/>
</dbReference>
<dbReference type="FunFam" id="3.30.70.270:FF:000001">
    <property type="entry name" value="Diguanylate cyclase domain protein"/>
    <property type="match status" value="1"/>
</dbReference>
<gene>
    <name evidence="5" type="ORF">B0F89_10319</name>
</gene>
<dbReference type="EMBL" id="PTIW01000003">
    <property type="protein sequence ID" value="PPK62427.1"/>
    <property type="molecule type" value="Genomic_DNA"/>
</dbReference>
<evidence type="ECO:0000256" key="2">
    <source>
        <dbReference type="ARBA" id="ARBA00034247"/>
    </source>
</evidence>